<feature type="non-terminal residue" evidence="2">
    <location>
        <position position="58"/>
    </location>
</feature>
<evidence type="ECO:0000256" key="1">
    <source>
        <dbReference type="SAM" id="MobiDB-lite"/>
    </source>
</evidence>
<dbReference type="AlphaFoldDB" id="A0A6J4IRZ6"/>
<proteinExistence type="predicted"/>
<gene>
    <name evidence="2" type="ORF">AVDCRST_MAG41-2261</name>
</gene>
<evidence type="ECO:0000313" key="2">
    <source>
        <dbReference type="EMBL" id="CAA9257833.1"/>
    </source>
</evidence>
<feature type="region of interest" description="Disordered" evidence="1">
    <location>
        <begin position="1"/>
        <end position="58"/>
    </location>
</feature>
<feature type="non-terminal residue" evidence="2">
    <location>
        <position position="1"/>
    </location>
</feature>
<feature type="compositionally biased region" description="Basic residues" evidence="1">
    <location>
        <begin position="23"/>
        <end position="32"/>
    </location>
</feature>
<reference evidence="2" key="1">
    <citation type="submission" date="2020-02" db="EMBL/GenBank/DDBJ databases">
        <authorList>
            <person name="Meier V. D."/>
        </authorList>
    </citation>
    <scope>NUCLEOTIDE SEQUENCE</scope>
    <source>
        <strain evidence="2">AVDCRST_MAG41</strain>
    </source>
</reference>
<dbReference type="EMBL" id="CADCTP010000207">
    <property type="protein sequence ID" value="CAA9257833.1"/>
    <property type="molecule type" value="Genomic_DNA"/>
</dbReference>
<feature type="compositionally biased region" description="Basic residues" evidence="1">
    <location>
        <begin position="1"/>
        <end position="11"/>
    </location>
</feature>
<protein>
    <submittedName>
        <fullName evidence="2">Uncharacterized protein</fullName>
    </submittedName>
</protein>
<feature type="compositionally biased region" description="Basic and acidic residues" evidence="1">
    <location>
        <begin position="12"/>
        <end position="21"/>
    </location>
</feature>
<name>A0A6J4IRZ6_9ACTN</name>
<sequence>DRASGRRRLPRRGGDASEPRGRVVPRRGPGRRHGVDARAQQGGRRRARRRQANPLPRL</sequence>
<accession>A0A6J4IRZ6</accession>
<organism evidence="2">
    <name type="scientific">uncultured Mycobacteriales bacterium</name>
    <dbReference type="NCBI Taxonomy" id="581187"/>
    <lineage>
        <taxon>Bacteria</taxon>
        <taxon>Bacillati</taxon>
        <taxon>Actinomycetota</taxon>
        <taxon>Actinomycetes</taxon>
        <taxon>Mycobacteriales</taxon>
        <taxon>environmental samples</taxon>
    </lineage>
</organism>